<evidence type="ECO:0000313" key="2">
    <source>
        <dbReference type="Proteomes" id="UP000245908"/>
    </source>
</evidence>
<accession>A0A2T9WUY5</accession>
<evidence type="ECO:0000313" key="1">
    <source>
        <dbReference type="EMBL" id="PVU71645.1"/>
    </source>
</evidence>
<sequence length="93" mass="11271">MRYSLVIKITKNISLEGNDNLIWYIKNYTKDINDLESIFEALKKYKEKYRKKGKINIIVVGDIDKNIIEKYKDYFNIFIENDIQRKITEFINK</sequence>
<organism evidence="1 2">
    <name type="scientific">Nanobsidianus stetteri</name>
    <dbReference type="NCBI Taxonomy" id="1294122"/>
    <lineage>
        <taxon>Archaea</taxon>
        <taxon>Nanobdellota</taxon>
        <taxon>Candidatus Nanoarchaeia</taxon>
        <taxon>Nanoarchaeales</taxon>
        <taxon>Nanopusillaceae</taxon>
        <taxon>Candidatus Nanobsidianus</taxon>
    </lineage>
</organism>
<reference evidence="1 2" key="1">
    <citation type="journal article" date="2015" name="Appl. Environ. Microbiol.">
        <title>Nanoarchaeota, Their Sulfolobales Host, and Nanoarchaeota Virus Distribution across Yellowstone National Park Hot Springs.</title>
        <authorList>
            <person name="Munson-McGee J.H."/>
            <person name="Field E.K."/>
            <person name="Bateson M."/>
            <person name="Rooney C."/>
            <person name="Stepanauskas R."/>
            <person name="Young M.J."/>
        </authorList>
    </citation>
    <scope>NUCLEOTIDE SEQUENCE [LARGE SCALE GENOMIC DNA]</scope>
    <source>
        <strain evidence="1">SCGC AB-777_O03</strain>
    </source>
</reference>
<name>A0A2T9WUY5_NANST</name>
<dbReference type="AlphaFoldDB" id="A0A2T9WUY5"/>
<protein>
    <submittedName>
        <fullName evidence="1">Uncharacterized protein</fullName>
    </submittedName>
</protein>
<proteinExistence type="predicted"/>
<dbReference type="Proteomes" id="UP000245908">
    <property type="component" value="Unassembled WGS sequence"/>
</dbReference>
<gene>
    <name evidence="1" type="ORF">DDW05_00380</name>
</gene>
<comment type="caution">
    <text evidence="1">The sequence shown here is derived from an EMBL/GenBank/DDBJ whole genome shotgun (WGS) entry which is preliminary data.</text>
</comment>
<dbReference type="EMBL" id="QEFH01000002">
    <property type="protein sequence ID" value="PVU71645.1"/>
    <property type="molecule type" value="Genomic_DNA"/>
</dbReference>